<reference evidence="1" key="1">
    <citation type="journal article" date="2023" name="Science">
        <title>Genome structures resolve the early diversification of teleost fishes.</title>
        <authorList>
            <person name="Parey E."/>
            <person name="Louis A."/>
            <person name="Montfort J."/>
            <person name="Bouchez O."/>
            <person name="Roques C."/>
            <person name="Iampietro C."/>
            <person name="Lluch J."/>
            <person name="Castinel A."/>
            <person name="Donnadieu C."/>
            <person name="Desvignes T."/>
            <person name="Floi Bucao C."/>
            <person name="Jouanno E."/>
            <person name="Wen M."/>
            <person name="Mejri S."/>
            <person name="Dirks R."/>
            <person name="Jansen H."/>
            <person name="Henkel C."/>
            <person name="Chen W.J."/>
            <person name="Zahm M."/>
            <person name="Cabau C."/>
            <person name="Klopp C."/>
            <person name="Thompson A.W."/>
            <person name="Robinson-Rechavi M."/>
            <person name="Braasch I."/>
            <person name="Lecointre G."/>
            <person name="Bobe J."/>
            <person name="Postlethwait J.H."/>
            <person name="Berthelot C."/>
            <person name="Roest Crollius H."/>
            <person name="Guiguen Y."/>
        </authorList>
    </citation>
    <scope>NUCLEOTIDE SEQUENCE</scope>
    <source>
        <strain evidence="1">WJC10195</strain>
    </source>
</reference>
<evidence type="ECO:0000313" key="1">
    <source>
        <dbReference type="EMBL" id="KAJ8363586.1"/>
    </source>
</evidence>
<comment type="caution">
    <text evidence="1">The sequence shown here is derived from an EMBL/GenBank/DDBJ whole genome shotgun (WGS) entry which is preliminary data.</text>
</comment>
<dbReference type="Proteomes" id="UP001152622">
    <property type="component" value="Chromosome 4"/>
</dbReference>
<sequence>MHCAVLRRIAAATQRRLPRPPGFLKQRGLKIVLDYRSESIPSPEGGFPSWLFQTIAEWAYGFHNRIALTPGGRFGGASLCQNEPNRRAGGLAASVRLFNLTAQCARPFPLTASAIAPRILARGGRALAARRSDLCNGGKVAG</sequence>
<keyword evidence="2" id="KW-1185">Reference proteome</keyword>
<organism evidence="1 2">
    <name type="scientific">Synaphobranchus kaupii</name>
    <name type="common">Kaup's arrowtooth eel</name>
    <dbReference type="NCBI Taxonomy" id="118154"/>
    <lineage>
        <taxon>Eukaryota</taxon>
        <taxon>Metazoa</taxon>
        <taxon>Chordata</taxon>
        <taxon>Craniata</taxon>
        <taxon>Vertebrata</taxon>
        <taxon>Euteleostomi</taxon>
        <taxon>Actinopterygii</taxon>
        <taxon>Neopterygii</taxon>
        <taxon>Teleostei</taxon>
        <taxon>Anguilliformes</taxon>
        <taxon>Synaphobranchidae</taxon>
        <taxon>Synaphobranchus</taxon>
    </lineage>
</organism>
<dbReference type="AlphaFoldDB" id="A0A9Q1FPN6"/>
<accession>A0A9Q1FPN6</accession>
<proteinExistence type="predicted"/>
<dbReference type="EMBL" id="JAINUF010000004">
    <property type="protein sequence ID" value="KAJ8363586.1"/>
    <property type="molecule type" value="Genomic_DNA"/>
</dbReference>
<gene>
    <name evidence="1" type="ORF">SKAU_G00124170</name>
</gene>
<evidence type="ECO:0000313" key="2">
    <source>
        <dbReference type="Proteomes" id="UP001152622"/>
    </source>
</evidence>
<name>A0A9Q1FPN6_SYNKA</name>
<protein>
    <submittedName>
        <fullName evidence="1">Uncharacterized protein</fullName>
    </submittedName>
</protein>